<feature type="domain" description="DUF397" evidence="1">
    <location>
        <begin position="11"/>
        <end position="61"/>
    </location>
</feature>
<reference evidence="2" key="1">
    <citation type="journal article" date="2014" name="Int. J. Syst. Evol. Microbiol.">
        <title>Complete genome sequence of Corynebacterium casei LMG S-19264T (=DSM 44701T), isolated from a smear-ripened cheese.</title>
        <authorList>
            <consortium name="US DOE Joint Genome Institute (JGI-PGF)"/>
            <person name="Walter F."/>
            <person name="Albersmeier A."/>
            <person name="Kalinowski J."/>
            <person name="Ruckert C."/>
        </authorList>
    </citation>
    <scope>NUCLEOTIDE SEQUENCE</scope>
    <source>
        <strain evidence="2">JCM 3313</strain>
    </source>
</reference>
<dbReference type="InterPro" id="IPR007278">
    <property type="entry name" value="DUF397"/>
</dbReference>
<dbReference type="AlphaFoldDB" id="A0A918AHJ3"/>
<reference evidence="2" key="2">
    <citation type="submission" date="2020-09" db="EMBL/GenBank/DDBJ databases">
        <authorList>
            <person name="Sun Q."/>
            <person name="Ohkuma M."/>
        </authorList>
    </citation>
    <scope>NUCLEOTIDE SEQUENCE</scope>
    <source>
        <strain evidence="2">JCM 3313</strain>
    </source>
</reference>
<protein>
    <recommendedName>
        <fullName evidence="1">DUF397 domain-containing protein</fullName>
    </recommendedName>
</protein>
<evidence type="ECO:0000313" key="3">
    <source>
        <dbReference type="Proteomes" id="UP000639606"/>
    </source>
</evidence>
<keyword evidence="3" id="KW-1185">Reference proteome</keyword>
<dbReference type="EMBL" id="BMRG01000001">
    <property type="protein sequence ID" value="GGP37073.1"/>
    <property type="molecule type" value="Genomic_DNA"/>
</dbReference>
<dbReference type="Pfam" id="PF04149">
    <property type="entry name" value="DUF397"/>
    <property type="match status" value="1"/>
</dbReference>
<evidence type="ECO:0000313" key="2">
    <source>
        <dbReference type="EMBL" id="GGP37073.1"/>
    </source>
</evidence>
<name>A0A918AHJ3_9PSEU</name>
<dbReference type="RefSeq" id="WP_189221403.1">
    <property type="nucleotide sequence ID" value="NZ_BMRG01000001.1"/>
</dbReference>
<sequence length="71" mass="7634">MRTPRLNLTRAEWRTSSYSGGQGQCVQIARGGGWAAIRDSKNPSGGALILTSDQLSTFLRANVLQAQRADA</sequence>
<gene>
    <name evidence="2" type="ORF">GCM10010185_05450</name>
</gene>
<evidence type="ECO:0000259" key="1">
    <source>
        <dbReference type="Pfam" id="PF04149"/>
    </source>
</evidence>
<organism evidence="2 3">
    <name type="scientific">Saccharothrix coeruleofusca</name>
    <dbReference type="NCBI Taxonomy" id="33919"/>
    <lineage>
        <taxon>Bacteria</taxon>
        <taxon>Bacillati</taxon>
        <taxon>Actinomycetota</taxon>
        <taxon>Actinomycetes</taxon>
        <taxon>Pseudonocardiales</taxon>
        <taxon>Pseudonocardiaceae</taxon>
        <taxon>Saccharothrix</taxon>
    </lineage>
</organism>
<dbReference type="Proteomes" id="UP000639606">
    <property type="component" value="Unassembled WGS sequence"/>
</dbReference>
<accession>A0A918AHJ3</accession>
<proteinExistence type="predicted"/>
<comment type="caution">
    <text evidence="2">The sequence shown here is derived from an EMBL/GenBank/DDBJ whole genome shotgun (WGS) entry which is preliminary data.</text>
</comment>